<dbReference type="PANTHER" id="PTHR30160:SF1">
    <property type="entry name" value="LIPOPOLYSACCHARIDE 1,2-N-ACETYLGLUCOSAMINETRANSFERASE-RELATED"/>
    <property type="match status" value="1"/>
</dbReference>
<protein>
    <submittedName>
        <fullName evidence="3">Glycosyltransferase family 9 protein</fullName>
    </submittedName>
</protein>
<sequence length="354" mass="37348">MAGSPVAPLADPSVRRVAYVRARVGLGDLLCTVPALRALRAARPDVRLTFVTWPETAPVVGRFRAYVDELLPFPGYPGIPERTPRPDLFDAFLAAAAARRFDLALQAYGDRPAANEVTALVPARRTGGFAARGFTGSGALHLPYPDRVHEIHRHLRLVEHLGVPPGADDTPEFPVRVADLTAYAALGRAHGLREGRYAVLHPGATCASRRWPPERFAAVADALAERAGLRIVVTGVRGEEAVTAALARHARTPVVDLTGRTTLGAFACLLRGAALLVANDTGAAHLAAATGTPSVTVFLSGDPVRWAHRGRRHRALSAGVACSPCPHLTCPIDFRCAHALAPGTVVAAALALLG</sequence>
<dbReference type="Pfam" id="PF01075">
    <property type="entry name" value="Glyco_transf_9"/>
    <property type="match status" value="1"/>
</dbReference>
<dbReference type="InterPro" id="IPR002201">
    <property type="entry name" value="Glyco_trans_9"/>
</dbReference>
<keyword evidence="4" id="KW-1185">Reference proteome</keyword>
<dbReference type="RefSeq" id="WP_345693501.1">
    <property type="nucleotide sequence ID" value="NZ_BAABIT010000001.1"/>
</dbReference>
<proteinExistence type="predicted"/>
<dbReference type="InterPro" id="IPR051199">
    <property type="entry name" value="LPS_LOS_Heptosyltrfase"/>
</dbReference>
<evidence type="ECO:0000313" key="3">
    <source>
        <dbReference type="EMBL" id="MFC5021547.1"/>
    </source>
</evidence>
<name>A0ABV9XD38_9ACTN</name>
<comment type="caution">
    <text evidence="3">The sequence shown here is derived from an EMBL/GenBank/DDBJ whole genome shotgun (WGS) entry which is preliminary data.</text>
</comment>
<dbReference type="Proteomes" id="UP001595829">
    <property type="component" value="Unassembled WGS sequence"/>
</dbReference>
<dbReference type="PANTHER" id="PTHR30160">
    <property type="entry name" value="TETRAACYLDISACCHARIDE 4'-KINASE-RELATED"/>
    <property type="match status" value="1"/>
</dbReference>
<reference evidence="4" key="1">
    <citation type="journal article" date="2019" name="Int. J. Syst. Evol. Microbiol.">
        <title>The Global Catalogue of Microorganisms (GCM) 10K type strain sequencing project: providing services to taxonomists for standard genome sequencing and annotation.</title>
        <authorList>
            <consortium name="The Broad Institute Genomics Platform"/>
            <consortium name="The Broad Institute Genome Sequencing Center for Infectious Disease"/>
            <person name="Wu L."/>
            <person name="Ma J."/>
        </authorList>
    </citation>
    <scope>NUCLEOTIDE SEQUENCE [LARGE SCALE GENOMIC DNA]</scope>
    <source>
        <strain evidence="4">CGMCC 4.1648</strain>
    </source>
</reference>
<dbReference type="Gene3D" id="3.40.50.2000">
    <property type="entry name" value="Glycogen Phosphorylase B"/>
    <property type="match status" value="2"/>
</dbReference>
<gene>
    <name evidence="3" type="ORF">ACFPM3_05185</name>
</gene>
<evidence type="ECO:0000313" key="4">
    <source>
        <dbReference type="Proteomes" id="UP001595829"/>
    </source>
</evidence>
<accession>A0ABV9XD38</accession>
<evidence type="ECO:0000256" key="1">
    <source>
        <dbReference type="ARBA" id="ARBA00022676"/>
    </source>
</evidence>
<dbReference type="SUPFAM" id="SSF53756">
    <property type="entry name" value="UDP-Glycosyltransferase/glycogen phosphorylase"/>
    <property type="match status" value="1"/>
</dbReference>
<dbReference type="CDD" id="cd03789">
    <property type="entry name" value="GT9_LPS_heptosyltransferase"/>
    <property type="match status" value="1"/>
</dbReference>
<evidence type="ECO:0000256" key="2">
    <source>
        <dbReference type="ARBA" id="ARBA00022679"/>
    </source>
</evidence>
<dbReference type="EMBL" id="JBHSJD010000002">
    <property type="protein sequence ID" value="MFC5021547.1"/>
    <property type="molecule type" value="Genomic_DNA"/>
</dbReference>
<keyword evidence="1" id="KW-0328">Glycosyltransferase</keyword>
<keyword evidence="2" id="KW-0808">Transferase</keyword>
<organism evidence="3 4">
    <name type="scientific">Streptomyces coeruleoprunus</name>
    <dbReference type="NCBI Taxonomy" id="285563"/>
    <lineage>
        <taxon>Bacteria</taxon>
        <taxon>Bacillati</taxon>
        <taxon>Actinomycetota</taxon>
        <taxon>Actinomycetes</taxon>
        <taxon>Kitasatosporales</taxon>
        <taxon>Streptomycetaceae</taxon>
        <taxon>Streptomyces</taxon>
    </lineage>
</organism>